<name>A0A166RQD3_9AGAM</name>
<feature type="non-terminal residue" evidence="1">
    <location>
        <position position="1"/>
    </location>
</feature>
<sequence length="95" mass="10412">SSTGTQPQLIAGAIAAFSQTSEIMDRQCQQVPAARTIPAIAMVGIAPVFYKIPVTQELLLALNFGMYPETPTVIQRFFPPVQNRTDYLESGMRPL</sequence>
<dbReference type="OrthoDB" id="3213671at2759"/>
<accession>A0A166RQD3</accession>
<organism evidence="1">
    <name type="scientific">Athelia psychrophila</name>
    <dbReference type="NCBI Taxonomy" id="1759441"/>
    <lineage>
        <taxon>Eukaryota</taxon>
        <taxon>Fungi</taxon>
        <taxon>Dikarya</taxon>
        <taxon>Basidiomycota</taxon>
        <taxon>Agaricomycotina</taxon>
        <taxon>Agaricomycetes</taxon>
        <taxon>Agaricomycetidae</taxon>
        <taxon>Atheliales</taxon>
        <taxon>Atheliaceae</taxon>
        <taxon>Athelia</taxon>
    </lineage>
</organism>
<proteinExistence type="predicted"/>
<reference evidence="1" key="1">
    <citation type="journal article" date="2016" name="Mol. Biol. Evol.">
        <title>Comparative Genomics of Early-Diverging Mushroom-Forming Fungi Provides Insights into the Origins of Lignocellulose Decay Capabilities.</title>
        <authorList>
            <person name="Nagy L.G."/>
            <person name="Riley R."/>
            <person name="Tritt A."/>
            <person name="Adam C."/>
            <person name="Daum C."/>
            <person name="Floudas D."/>
            <person name="Sun H."/>
            <person name="Yadav J.S."/>
            <person name="Pangilinan J."/>
            <person name="Larsson K.H."/>
            <person name="Matsuura K."/>
            <person name="Barry K."/>
            <person name="Labutti K."/>
            <person name="Kuo R."/>
            <person name="Ohm R.A."/>
            <person name="Bhattacharya S.S."/>
            <person name="Shirouzu T."/>
            <person name="Yoshinaga Y."/>
            <person name="Martin F.M."/>
            <person name="Grigoriev I.V."/>
            <person name="Hibbett D.S."/>
        </authorList>
    </citation>
    <scope>NUCLEOTIDE SEQUENCE [LARGE SCALE GENOMIC DNA]</scope>
    <source>
        <strain evidence="1">CBS 109695</strain>
    </source>
</reference>
<dbReference type="AlphaFoldDB" id="A0A166RQD3"/>
<dbReference type="EMBL" id="KV417503">
    <property type="protein sequence ID" value="KZP28532.1"/>
    <property type="molecule type" value="Genomic_DNA"/>
</dbReference>
<evidence type="ECO:0000313" key="1">
    <source>
        <dbReference type="EMBL" id="KZP28532.1"/>
    </source>
</evidence>
<gene>
    <name evidence="1" type="ORF">FIBSPDRAFT_710373</name>
</gene>
<protein>
    <submittedName>
        <fullName evidence="1">Uncharacterized protein</fullName>
    </submittedName>
</protein>
<feature type="non-terminal residue" evidence="1">
    <location>
        <position position="95"/>
    </location>
</feature>